<dbReference type="EMBL" id="JARO02005146">
    <property type="protein sequence ID" value="KPP67258.1"/>
    <property type="molecule type" value="Genomic_DNA"/>
</dbReference>
<reference evidence="7 8" key="1">
    <citation type="submission" date="2015-08" db="EMBL/GenBank/DDBJ databases">
        <title>The genome of the Asian arowana (Scleropages formosus).</title>
        <authorList>
            <person name="Tan M.H."/>
            <person name="Gan H.M."/>
            <person name="Croft L.J."/>
            <person name="Austin C.M."/>
        </authorList>
    </citation>
    <scope>NUCLEOTIDE SEQUENCE [LARGE SCALE GENOMIC DNA]</scope>
    <source>
        <strain evidence="7">Aro1</strain>
    </source>
</reference>
<dbReference type="InterPro" id="IPR007146">
    <property type="entry name" value="Sas10/Utp3/C1D"/>
</dbReference>
<accession>A0A0P7YIP5</accession>
<dbReference type="GO" id="GO:0003677">
    <property type="term" value="F:DNA binding"/>
    <property type="evidence" value="ECO:0007669"/>
    <property type="project" value="UniProtKB-KW"/>
</dbReference>
<dbReference type="GO" id="GO:0005730">
    <property type="term" value="C:nucleolus"/>
    <property type="evidence" value="ECO:0007669"/>
    <property type="project" value="UniProtKB-SubCell"/>
</dbReference>
<name>A0A0P7YIP5_SCLFO</name>
<keyword evidence="3 6" id="KW-0698">rRNA processing</keyword>
<dbReference type="GO" id="GO:0000178">
    <property type="term" value="C:exosome (RNase complex)"/>
    <property type="evidence" value="ECO:0007669"/>
    <property type="project" value="TreeGrafter"/>
</dbReference>
<dbReference type="GO" id="GO:0000460">
    <property type="term" value="P:maturation of 5.8S rRNA"/>
    <property type="evidence" value="ECO:0007669"/>
    <property type="project" value="TreeGrafter"/>
</dbReference>
<evidence type="ECO:0000256" key="4">
    <source>
        <dbReference type="ARBA" id="ARBA00022884"/>
    </source>
</evidence>
<protein>
    <recommendedName>
        <fullName evidence="2 6">Nuclear nucleic acid-binding protein C1D</fullName>
    </recommendedName>
</protein>
<evidence type="ECO:0000256" key="5">
    <source>
        <dbReference type="ARBA" id="ARBA00023242"/>
    </source>
</evidence>
<keyword evidence="6" id="KW-0963">Cytoplasm</keyword>
<dbReference type="GO" id="GO:0003723">
    <property type="term" value="F:RNA binding"/>
    <property type="evidence" value="ECO:0007669"/>
    <property type="project" value="UniProtKB-UniRule"/>
</dbReference>
<dbReference type="Pfam" id="PF04000">
    <property type="entry name" value="Sas10_Utp3"/>
    <property type="match status" value="1"/>
</dbReference>
<comment type="caution">
    <text evidence="7">The sequence shown here is derived from an EMBL/GenBank/DDBJ whole genome shotgun (WGS) entry which is preliminary data.</text>
</comment>
<evidence type="ECO:0000256" key="1">
    <source>
        <dbReference type="ARBA" id="ARBA00009154"/>
    </source>
</evidence>
<keyword evidence="6" id="KW-0238">DNA-binding</keyword>
<dbReference type="AlphaFoldDB" id="A0A0P7YIP5"/>
<comment type="similarity">
    <text evidence="1 6">Belongs to the C1D family.</text>
</comment>
<dbReference type="STRING" id="113540.ENSSFOP00015016888"/>
<organism evidence="7 8">
    <name type="scientific">Scleropages formosus</name>
    <name type="common">Asian bonytongue</name>
    <name type="synonym">Osteoglossum formosum</name>
    <dbReference type="NCBI Taxonomy" id="113540"/>
    <lineage>
        <taxon>Eukaryota</taxon>
        <taxon>Metazoa</taxon>
        <taxon>Chordata</taxon>
        <taxon>Craniata</taxon>
        <taxon>Vertebrata</taxon>
        <taxon>Euteleostomi</taxon>
        <taxon>Actinopterygii</taxon>
        <taxon>Neopterygii</taxon>
        <taxon>Teleostei</taxon>
        <taxon>Osteoglossocephala</taxon>
        <taxon>Osteoglossomorpha</taxon>
        <taxon>Osteoglossiformes</taxon>
        <taxon>Osteoglossidae</taxon>
        <taxon>Scleropages</taxon>
    </lineage>
</organism>
<comment type="subcellular location">
    <subcellularLocation>
        <location evidence="6">Cytoplasm</location>
    </subcellularLocation>
    <subcellularLocation>
        <location evidence="6">Nucleus</location>
        <location evidence="6">Nucleolus</location>
    </subcellularLocation>
</comment>
<dbReference type="GO" id="GO:0010468">
    <property type="term" value="P:regulation of gene expression"/>
    <property type="evidence" value="ECO:0007669"/>
    <property type="project" value="TreeGrafter"/>
</dbReference>
<gene>
    <name evidence="7" type="ORF">Z043_114172</name>
</gene>
<feature type="non-terminal residue" evidence="7">
    <location>
        <position position="1"/>
    </location>
</feature>
<sequence>PWPCAPAKTMAHEEGPGEDVPTEIEEYLTEFDSSVDAVNAMVKTLVSVSRNELLGKLDPLEQAKLDLMSAYALNSLYWTYLVTQGVNPKEHGVKQELERIRTYMNKVREITDRKKAARLDKEAAARFLRSALWEADEEKVQPESKRKKCS</sequence>
<evidence type="ECO:0000313" key="8">
    <source>
        <dbReference type="Proteomes" id="UP000034805"/>
    </source>
</evidence>
<dbReference type="PANTHER" id="PTHR15341">
    <property type="entry name" value="SUN-COR STEROID HORMONE RECEPTOR CO-REPRESSOR"/>
    <property type="match status" value="1"/>
</dbReference>
<dbReference type="PANTHER" id="PTHR15341:SF3">
    <property type="entry name" value="NUCLEAR NUCLEIC ACID-BINDING PROTEIN C1D"/>
    <property type="match status" value="1"/>
</dbReference>
<evidence type="ECO:0000256" key="2">
    <source>
        <dbReference type="ARBA" id="ARBA00015212"/>
    </source>
</evidence>
<dbReference type="GO" id="GO:0005737">
    <property type="term" value="C:cytoplasm"/>
    <property type="evidence" value="ECO:0007669"/>
    <property type="project" value="UniProtKB-SubCell"/>
</dbReference>
<keyword evidence="5 6" id="KW-0539">Nucleus</keyword>
<evidence type="ECO:0000313" key="7">
    <source>
        <dbReference type="EMBL" id="KPP67258.1"/>
    </source>
</evidence>
<proteinExistence type="inferred from homology"/>
<dbReference type="Proteomes" id="UP000034805">
    <property type="component" value="Unassembled WGS sequence"/>
</dbReference>
<dbReference type="InterPro" id="IPR011082">
    <property type="entry name" value="Exosome-assoc_fac/DNA_repair"/>
</dbReference>
<comment type="function">
    <text evidence="6">Plays a role in the recruitment of the exosome to pre-rRNA to mediate the 3'-5' end processing of the 5.8S rRNA.</text>
</comment>
<evidence type="ECO:0000256" key="6">
    <source>
        <dbReference type="RuleBase" id="RU368003"/>
    </source>
</evidence>
<comment type="subunit">
    <text evidence="6">Monomer and homodimer.</text>
</comment>
<keyword evidence="4 6" id="KW-0694">RNA-binding</keyword>
<evidence type="ECO:0000256" key="3">
    <source>
        <dbReference type="ARBA" id="ARBA00022552"/>
    </source>
</evidence>